<keyword evidence="1" id="KW-0175">Coiled coil</keyword>
<accession>A0A6M0QZ88</accession>
<dbReference type="Proteomes" id="UP000477782">
    <property type="component" value="Unassembled WGS sequence"/>
</dbReference>
<evidence type="ECO:0000256" key="2">
    <source>
        <dbReference type="SAM" id="Phobius"/>
    </source>
</evidence>
<dbReference type="EMBL" id="JAAIVJ010000013">
    <property type="protein sequence ID" value="NEY91782.1"/>
    <property type="molecule type" value="Genomic_DNA"/>
</dbReference>
<keyword evidence="2" id="KW-1133">Transmembrane helix</keyword>
<sequence length="111" mass="12214">MADTTDRGITINRTLAWTMLVSVAGLIWWGGGTLASLQGAAERLTAALMETREMILAERASSTQLEARVRVLETGAARQDVRFDALSASIDELKQQARQTNDLLRDLTQRP</sequence>
<reference evidence="3 4" key="1">
    <citation type="submission" date="2020-02" db="EMBL/GenBank/DDBJ databases">
        <authorList>
            <person name="Chen W.-M."/>
        </authorList>
    </citation>
    <scope>NUCLEOTIDE SEQUENCE [LARGE SCALE GENOMIC DNA]</scope>
    <source>
        <strain evidence="3 4">KMS-5</strain>
    </source>
</reference>
<proteinExistence type="predicted"/>
<evidence type="ECO:0008006" key="5">
    <source>
        <dbReference type="Google" id="ProtNLM"/>
    </source>
</evidence>
<keyword evidence="2" id="KW-0472">Membrane</keyword>
<dbReference type="RefSeq" id="WP_164627526.1">
    <property type="nucleotide sequence ID" value="NZ_JAAIVJ010000013.1"/>
</dbReference>
<keyword evidence="2" id="KW-0812">Transmembrane</keyword>
<keyword evidence="4" id="KW-1185">Reference proteome</keyword>
<protein>
    <recommendedName>
        <fullName evidence="5">DUF2730 family protein</fullName>
    </recommendedName>
</protein>
<feature type="transmembrane region" description="Helical" evidence="2">
    <location>
        <begin position="15"/>
        <end position="37"/>
    </location>
</feature>
<evidence type="ECO:0000256" key="1">
    <source>
        <dbReference type="SAM" id="Coils"/>
    </source>
</evidence>
<evidence type="ECO:0000313" key="3">
    <source>
        <dbReference type="EMBL" id="NEY91782.1"/>
    </source>
</evidence>
<organism evidence="3 4">
    <name type="scientific">Tabrizicola oligotrophica</name>
    <dbReference type="NCBI Taxonomy" id="2710650"/>
    <lineage>
        <taxon>Bacteria</taxon>
        <taxon>Pseudomonadati</taxon>
        <taxon>Pseudomonadota</taxon>
        <taxon>Alphaproteobacteria</taxon>
        <taxon>Rhodobacterales</taxon>
        <taxon>Paracoccaceae</taxon>
        <taxon>Tabrizicola</taxon>
    </lineage>
</organism>
<name>A0A6M0QZ88_9RHOB</name>
<evidence type="ECO:0000313" key="4">
    <source>
        <dbReference type="Proteomes" id="UP000477782"/>
    </source>
</evidence>
<dbReference type="AlphaFoldDB" id="A0A6M0QZ88"/>
<comment type="caution">
    <text evidence="3">The sequence shown here is derived from an EMBL/GenBank/DDBJ whole genome shotgun (WGS) entry which is preliminary data.</text>
</comment>
<feature type="coiled-coil region" evidence="1">
    <location>
        <begin position="83"/>
        <end position="110"/>
    </location>
</feature>
<gene>
    <name evidence="3" type="ORF">G4Z14_15920</name>
</gene>